<keyword evidence="2 4" id="KW-0378">Hydrolase</keyword>
<organism evidence="4 5">
    <name type="scientific">Caldibacillus debilis GB1</name>
    <dbReference type="NCBI Taxonomy" id="1339248"/>
    <lineage>
        <taxon>Bacteria</taxon>
        <taxon>Bacillati</taxon>
        <taxon>Bacillota</taxon>
        <taxon>Bacilli</taxon>
        <taxon>Bacillales</taxon>
        <taxon>Bacillaceae</taxon>
        <taxon>Caldibacillus</taxon>
    </lineage>
</organism>
<feature type="domain" description="Glycosyl hydrolase family 13 catalytic" evidence="3">
    <location>
        <begin position="13"/>
        <end position="149"/>
    </location>
</feature>
<protein>
    <submittedName>
        <fullName evidence="4">Glycosidase</fullName>
    </submittedName>
</protein>
<evidence type="ECO:0000256" key="2">
    <source>
        <dbReference type="ARBA" id="ARBA00023295"/>
    </source>
</evidence>
<evidence type="ECO:0000313" key="4">
    <source>
        <dbReference type="EMBL" id="RKO61248.1"/>
    </source>
</evidence>
<gene>
    <name evidence="4" type="ORF">Cdeb_01877</name>
</gene>
<dbReference type="Gene3D" id="3.90.400.10">
    <property type="entry name" value="Oligo-1,6-glucosidase, Domain 2"/>
    <property type="match status" value="1"/>
</dbReference>
<evidence type="ECO:0000259" key="3">
    <source>
        <dbReference type="SMART" id="SM00642"/>
    </source>
</evidence>
<keyword evidence="5" id="KW-1185">Reference proteome</keyword>
<name>A0A420VCP4_9BACI</name>
<dbReference type="InterPro" id="IPR045857">
    <property type="entry name" value="O16G_dom_2"/>
</dbReference>
<dbReference type="SUPFAM" id="SSF51445">
    <property type="entry name" value="(Trans)glycosidases"/>
    <property type="match status" value="1"/>
</dbReference>
<reference evidence="4 5" key="1">
    <citation type="submission" date="2013-12" db="EMBL/GenBank/DDBJ databases">
        <title>Genome and proteome characterization of Caldibacillus debilis GB1 derived from a cellulolytic aero-tolerant co-culture.</title>
        <authorList>
            <person name="Wushke S.T."/>
            <person name="Zhang X."/>
            <person name="Fristensky B."/>
            <person name="Wilkins J.A."/>
            <person name="Levin D.B."/>
            <person name="Sparling R."/>
        </authorList>
    </citation>
    <scope>NUCLEOTIDE SEQUENCE [LARGE SCALE GENOMIC DNA]</scope>
    <source>
        <strain evidence="4 5">GB1</strain>
    </source>
</reference>
<dbReference type="GO" id="GO:0004556">
    <property type="term" value="F:alpha-amylase activity"/>
    <property type="evidence" value="ECO:0007669"/>
    <property type="project" value="TreeGrafter"/>
</dbReference>
<dbReference type="InterPro" id="IPR006047">
    <property type="entry name" value="GH13_cat_dom"/>
</dbReference>
<accession>A0A420VCP4</accession>
<sequence length="150" mass="17485">MSLPWWKKAVFYEIYVPSFCDGNNDGIGDIQGIISKLDYLRELGIDGIWLTPFYRSPKVDNGYDISDYFAVDRDYGTMADFERLIAEAHRRGIRVIADLVLNHTSTSHPWSRKRDRQRPSEKGLVYMERSGRRRAAEQLGILFRRIRLGI</sequence>
<comment type="similarity">
    <text evidence="1">Belongs to the glycosyl hydrolase 13 family.</text>
</comment>
<comment type="caution">
    <text evidence="4">The sequence shown here is derived from an EMBL/GenBank/DDBJ whole genome shotgun (WGS) entry which is preliminary data.</text>
</comment>
<dbReference type="PANTHER" id="PTHR10357:SF179">
    <property type="entry name" value="NEUTRAL AND BASIC AMINO ACID TRANSPORT PROTEIN RBAT"/>
    <property type="match status" value="1"/>
</dbReference>
<evidence type="ECO:0000256" key="1">
    <source>
        <dbReference type="ARBA" id="ARBA00008061"/>
    </source>
</evidence>
<dbReference type="Pfam" id="PF00128">
    <property type="entry name" value="Alpha-amylase"/>
    <property type="match status" value="1"/>
</dbReference>
<dbReference type="Proteomes" id="UP000286235">
    <property type="component" value="Unassembled WGS sequence"/>
</dbReference>
<dbReference type="Gene3D" id="3.20.20.80">
    <property type="entry name" value="Glycosidases"/>
    <property type="match status" value="1"/>
</dbReference>
<evidence type="ECO:0000313" key="5">
    <source>
        <dbReference type="Proteomes" id="UP000286235"/>
    </source>
</evidence>
<dbReference type="SMART" id="SM00642">
    <property type="entry name" value="Aamy"/>
    <property type="match status" value="1"/>
</dbReference>
<dbReference type="PANTHER" id="PTHR10357">
    <property type="entry name" value="ALPHA-AMYLASE FAMILY MEMBER"/>
    <property type="match status" value="1"/>
</dbReference>
<proteinExistence type="inferred from homology"/>
<dbReference type="InterPro" id="IPR017853">
    <property type="entry name" value="GH"/>
</dbReference>
<keyword evidence="2 4" id="KW-0326">Glycosidase</keyword>
<dbReference type="GO" id="GO:0009313">
    <property type="term" value="P:oligosaccharide catabolic process"/>
    <property type="evidence" value="ECO:0007669"/>
    <property type="project" value="TreeGrafter"/>
</dbReference>
<dbReference type="AlphaFoldDB" id="A0A420VCP4"/>
<dbReference type="EMBL" id="AZRV01000046">
    <property type="protein sequence ID" value="RKO61248.1"/>
    <property type="molecule type" value="Genomic_DNA"/>
</dbReference>